<dbReference type="Pfam" id="PF05974">
    <property type="entry name" value="DUF892"/>
    <property type="match status" value="1"/>
</dbReference>
<evidence type="ECO:0000313" key="2">
    <source>
        <dbReference type="Proteomes" id="UP001500840"/>
    </source>
</evidence>
<dbReference type="InterPro" id="IPR047114">
    <property type="entry name" value="YciF"/>
</dbReference>
<dbReference type="PANTHER" id="PTHR30565:SF9">
    <property type="entry name" value="PROTEIN YCIF"/>
    <property type="match status" value="1"/>
</dbReference>
<dbReference type="SUPFAM" id="SSF47240">
    <property type="entry name" value="Ferritin-like"/>
    <property type="match status" value="1"/>
</dbReference>
<keyword evidence="2" id="KW-1185">Reference proteome</keyword>
<name>A0ABP8MPK8_9BACT</name>
<organism evidence="1 2">
    <name type="scientific">Novipirellula rosea</name>
    <dbReference type="NCBI Taxonomy" id="1031540"/>
    <lineage>
        <taxon>Bacteria</taxon>
        <taxon>Pseudomonadati</taxon>
        <taxon>Planctomycetota</taxon>
        <taxon>Planctomycetia</taxon>
        <taxon>Pirellulales</taxon>
        <taxon>Pirellulaceae</taxon>
        <taxon>Novipirellula</taxon>
    </lineage>
</organism>
<dbReference type="PANTHER" id="PTHR30565">
    <property type="entry name" value="PROTEIN YCIF"/>
    <property type="match status" value="1"/>
</dbReference>
<dbReference type="CDD" id="cd07909">
    <property type="entry name" value="YciF"/>
    <property type="match status" value="1"/>
</dbReference>
<dbReference type="InterPro" id="IPR012347">
    <property type="entry name" value="Ferritin-like"/>
</dbReference>
<evidence type="ECO:0000313" key="1">
    <source>
        <dbReference type="EMBL" id="GAA4453774.1"/>
    </source>
</evidence>
<protein>
    <submittedName>
        <fullName evidence="1">Ferritin-like domain-containing protein</fullName>
    </submittedName>
</protein>
<accession>A0ABP8MPK8</accession>
<dbReference type="EMBL" id="BAABGA010000031">
    <property type="protein sequence ID" value="GAA4453774.1"/>
    <property type="molecule type" value="Genomic_DNA"/>
</dbReference>
<reference evidence="2" key="1">
    <citation type="journal article" date="2019" name="Int. J. Syst. Evol. Microbiol.">
        <title>The Global Catalogue of Microorganisms (GCM) 10K type strain sequencing project: providing services to taxonomists for standard genome sequencing and annotation.</title>
        <authorList>
            <consortium name="The Broad Institute Genomics Platform"/>
            <consortium name="The Broad Institute Genome Sequencing Center for Infectious Disease"/>
            <person name="Wu L."/>
            <person name="Ma J."/>
        </authorList>
    </citation>
    <scope>NUCLEOTIDE SEQUENCE [LARGE SCALE GENOMIC DNA]</scope>
    <source>
        <strain evidence="2">JCM 17759</strain>
    </source>
</reference>
<gene>
    <name evidence="1" type="ORF">GCM10023156_25210</name>
</gene>
<proteinExistence type="predicted"/>
<dbReference type="InterPro" id="IPR009078">
    <property type="entry name" value="Ferritin-like_SF"/>
</dbReference>
<sequence length="168" mass="18508">MIMKLDSLNKLYIHELKDLYSAETQLVEALPKMQEAASNADLKQAFADHLAETKTHVTRLESIFKELDFEPGGHKCAAMEGLIEEGEELIKSDIDAQVLDAALIAAAQRIEHYEMAGYGTARTYAEKLGSQTAADTLQETLNEEGLADQKLTRLAERKINFLALGAIG</sequence>
<dbReference type="Gene3D" id="1.20.1260.10">
    <property type="match status" value="1"/>
</dbReference>
<comment type="caution">
    <text evidence="1">The sequence shown here is derived from an EMBL/GenBank/DDBJ whole genome shotgun (WGS) entry which is preliminary data.</text>
</comment>
<dbReference type="Proteomes" id="UP001500840">
    <property type="component" value="Unassembled WGS sequence"/>
</dbReference>
<dbReference type="InterPro" id="IPR010287">
    <property type="entry name" value="DUF892_YciF-like"/>
</dbReference>